<feature type="domain" description="Phosphoribulokinase/uridine kinase" evidence="9">
    <location>
        <begin position="89"/>
        <end position="249"/>
    </location>
</feature>
<evidence type="ECO:0000256" key="2">
    <source>
        <dbReference type="ARBA" id="ARBA00022490"/>
    </source>
</evidence>
<protein>
    <recommendedName>
        <fullName evidence="7 8">Pantothenate kinase</fullName>
        <ecNumber evidence="7 8">2.7.1.33</ecNumber>
    </recommendedName>
    <alternativeName>
        <fullName evidence="7">Pantothenic acid kinase</fullName>
    </alternativeName>
</protein>
<organism evidence="10 11">
    <name type="scientific">Candidatus Profftia tarda</name>
    <dbReference type="NCBI Taxonomy" id="1177216"/>
    <lineage>
        <taxon>Bacteria</taxon>
        <taxon>Pseudomonadati</taxon>
        <taxon>Pseudomonadota</taxon>
        <taxon>Gammaproteobacteria</taxon>
        <taxon>Enterobacterales</taxon>
        <taxon>Enterobacteriaceae</taxon>
        <taxon>Candidatus Profftia</taxon>
    </lineage>
</organism>
<keyword evidence="6 7" id="KW-0067">ATP-binding</keyword>
<evidence type="ECO:0000256" key="1">
    <source>
        <dbReference type="ARBA" id="ARBA00004496"/>
    </source>
</evidence>
<keyword evidence="3 7" id="KW-0808">Transferase</keyword>
<evidence type="ECO:0000313" key="11">
    <source>
        <dbReference type="Proteomes" id="UP000683585"/>
    </source>
</evidence>
<sequence length="315" mass="36635">MKQDKLFTEQYVQFNRQQWYELSHSIPFTLTEEQIANLKSMNKDFSLEEVAKIYIPISLLLNIYFNSDVKRQVVVQNFLGIHNSHVPYIIGIAGSVAVGKSTAAQVLQVLLSHWTEHSKVQILTTDCFLHTNKVLQHRGLMHKKGFPQSYDTHNMIRFLSEIKSGTPEVIAPLYSHFIYDIVPNSYKIIQKPDILILEGLNILQSSIHDLHTSYPVFASDFLDFSIYIDASEELLQGWYIKRFLKFRAREFSHPNSYFNYYSQIPEAKAIEIAINIWKKINGLNLKQNILPTRKRASLIITKGKNHVIEQVRLRR</sequence>
<proteinExistence type="inferred from homology"/>
<dbReference type="HAMAP" id="MF_00215">
    <property type="entry name" value="Pantothen_kinase_1"/>
    <property type="match status" value="1"/>
</dbReference>
<feature type="binding site" evidence="7">
    <location>
        <begin position="94"/>
        <end position="101"/>
    </location>
    <ligand>
        <name>ATP</name>
        <dbReference type="ChEBI" id="CHEBI:30616"/>
    </ligand>
</feature>
<dbReference type="Proteomes" id="UP000683585">
    <property type="component" value="Chromosome"/>
</dbReference>
<dbReference type="InterPro" id="IPR004566">
    <property type="entry name" value="PanK"/>
</dbReference>
<evidence type="ECO:0000256" key="7">
    <source>
        <dbReference type="HAMAP-Rule" id="MF_00215"/>
    </source>
</evidence>
<keyword evidence="4 7" id="KW-0547">Nucleotide-binding</keyword>
<name>A0A8E4MEQ9_9ENTR</name>
<dbReference type="NCBIfam" id="TIGR00554">
    <property type="entry name" value="panK_bact"/>
    <property type="match status" value="1"/>
</dbReference>
<dbReference type="PIRSF" id="PIRSF000545">
    <property type="entry name" value="Pantothenate_kin"/>
    <property type="match status" value="1"/>
</dbReference>
<reference evidence="10" key="1">
    <citation type="submission" date="2020-10" db="EMBL/GenBank/DDBJ databases">
        <authorList>
            <person name="Szabo G."/>
        </authorList>
    </citation>
    <scope>NUCLEOTIDE SEQUENCE</scope>
    <source>
        <strain evidence="10">PROFFT</strain>
    </source>
</reference>
<gene>
    <name evidence="7 10" type="primary">coaA</name>
    <name evidence="10" type="ORF">PROFFT_A_00710</name>
</gene>
<dbReference type="GO" id="GO:0015937">
    <property type="term" value="P:coenzyme A biosynthetic process"/>
    <property type="evidence" value="ECO:0007669"/>
    <property type="project" value="UniProtKB-UniRule"/>
</dbReference>
<evidence type="ECO:0000313" key="10">
    <source>
        <dbReference type="EMBL" id="CAD6507470.1"/>
    </source>
</evidence>
<dbReference type="GO" id="GO:0005737">
    <property type="term" value="C:cytoplasm"/>
    <property type="evidence" value="ECO:0007669"/>
    <property type="project" value="UniProtKB-SubCell"/>
</dbReference>
<dbReference type="GO" id="GO:0005524">
    <property type="term" value="F:ATP binding"/>
    <property type="evidence" value="ECO:0007669"/>
    <property type="project" value="UniProtKB-UniRule"/>
</dbReference>
<dbReference type="EMBL" id="LR890047">
    <property type="protein sequence ID" value="CAD6507470.1"/>
    <property type="molecule type" value="Genomic_DNA"/>
</dbReference>
<comment type="similarity">
    <text evidence="7 8">Belongs to the prokaryotic pantothenate kinase family.</text>
</comment>
<evidence type="ECO:0000256" key="4">
    <source>
        <dbReference type="ARBA" id="ARBA00022741"/>
    </source>
</evidence>
<dbReference type="Pfam" id="PF00485">
    <property type="entry name" value="PRK"/>
    <property type="match status" value="1"/>
</dbReference>
<accession>A0A8E4MEQ9</accession>
<keyword evidence="5 7" id="KW-0418">Kinase</keyword>
<evidence type="ECO:0000259" key="9">
    <source>
        <dbReference type="Pfam" id="PF00485"/>
    </source>
</evidence>
<comment type="pathway">
    <text evidence="7 8">Cofactor biosynthesis; coenzyme A biosynthesis; CoA from (R)-pantothenate: step 1/5.</text>
</comment>
<dbReference type="RefSeq" id="WP_216782514.1">
    <property type="nucleotide sequence ID" value="NZ_LR890047.1"/>
</dbReference>
<dbReference type="InterPro" id="IPR006083">
    <property type="entry name" value="PRK/URK"/>
</dbReference>
<evidence type="ECO:0000256" key="6">
    <source>
        <dbReference type="ARBA" id="ARBA00022840"/>
    </source>
</evidence>
<keyword evidence="2 7" id="KW-0963">Cytoplasm</keyword>
<dbReference type="KEGG" id="ptf:PROFFT_A_00710"/>
<dbReference type="UniPathway" id="UPA00241">
    <property type="reaction ID" value="UER00352"/>
</dbReference>
<dbReference type="GO" id="GO:0004594">
    <property type="term" value="F:pantothenate kinase activity"/>
    <property type="evidence" value="ECO:0007669"/>
    <property type="project" value="UniProtKB-UniRule"/>
</dbReference>
<evidence type="ECO:0000256" key="3">
    <source>
        <dbReference type="ARBA" id="ARBA00022679"/>
    </source>
</evidence>
<dbReference type="PANTHER" id="PTHR10285">
    <property type="entry name" value="URIDINE KINASE"/>
    <property type="match status" value="1"/>
</dbReference>
<keyword evidence="11" id="KW-1185">Reference proteome</keyword>
<keyword evidence="7 8" id="KW-0173">Coenzyme A biosynthesis</keyword>
<evidence type="ECO:0000256" key="8">
    <source>
        <dbReference type="RuleBase" id="RU003530"/>
    </source>
</evidence>
<dbReference type="CDD" id="cd02025">
    <property type="entry name" value="PanK"/>
    <property type="match status" value="1"/>
</dbReference>
<comment type="subcellular location">
    <subcellularLocation>
        <location evidence="1 7 8">Cytoplasm</location>
    </subcellularLocation>
</comment>
<evidence type="ECO:0000256" key="5">
    <source>
        <dbReference type="ARBA" id="ARBA00022777"/>
    </source>
</evidence>
<dbReference type="EC" id="2.7.1.33" evidence="7 8"/>
<dbReference type="AlphaFoldDB" id="A0A8E4MEQ9"/>
<comment type="catalytic activity">
    <reaction evidence="7 8">
        <text>(R)-pantothenate + ATP = (R)-4'-phosphopantothenate + ADP + H(+)</text>
        <dbReference type="Rhea" id="RHEA:16373"/>
        <dbReference type="ChEBI" id="CHEBI:10986"/>
        <dbReference type="ChEBI" id="CHEBI:15378"/>
        <dbReference type="ChEBI" id="CHEBI:29032"/>
        <dbReference type="ChEBI" id="CHEBI:30616"/>
        <dbReference type="ChEBI" id="CHEBI:456216"/>
        <dbReference type="EC" id="2.7.1.33"/>
    </reaction>
</comment>